<sequence>MWLYISCSLTANSVTRTHNHPHTLETCAASHISCFDQMIWYSTFLFKYSQNVISALVQDDENQFERISRAIWM</sequence>
<protein>
    <submittedName>
        <fullName evidence="1">Uncharacterized protein</fullName>
    </submittedName>
</protein>
<keyword evidence="2" id="KW-1185">Reference proteome</keyword>
<proteinExistence type="predicted"/>
<evidence type="ECO:0000313" key="2">
    <source>
        <dbReference type="Proteomes" id="UP000076761"/>
    </source>
</evidence>
<organism evidence="1 2">
    <name type="scientific">Neolentinus lepideus HHB14362 ss-1</name>
    <dbReference type="NCBI Taxonomy" id="1314782"/>
    <lineage>
        <taxon>Eukaryota</taxon>
        <taxon>Fungi</taxon>
        <taxon>Dikarya</taxon>
        <taxon>Basidiomycota</taxon>
        <taxon>Agaricomycotina</taxon>
        <taxon>Agaricomycetes</taxon>
        <taxon>Gloeophyllales</taxon>
        <taxon>Gloeophyllaceae</taxon>
        <taxon>Neolentinus</taxon>
    </lineage>
</organism>
<dbReference type="InParanoid" id="A0A165QJL1"/>
<gene>
    <name evidence="1" type="ORF">NEOLEDRAFT_652230</name>
</gene>
<accession>A0A165QJL1</accession>
<dbReference type="EMBL" id="KV425595">
    <property type="protein sequence ID" value="KZT22511.1"/>
    <property type="molecule type" value="Genomic_DNA"/>
</dbReference>
<name>A0A165QJL1_9AGAM</name>
<reference evidence="1 2" key="1">
    <citation type="journal article" date="2016" name="Mol. Biol. Evol.">
        <title>Comparative Genomics of Early-Diverging Mushroom-Forming Fungi Provides Insights into the Origins of Lignocellulose Decay Capabilities.</title>
        <authorList>
            <person name="Nagy L.G."/>
            <person name="Riley R."/>
            <person name="Tritt A."/>
            <person name="Adam C."/>
            <person name="Daum C."/>
            <person name="Floudas D."/>
            <person name="Sun H."/>
            <person name="Yadav J.S."/>
            <person name="Pangilinan J."/>
            <person name="Larsson K.H."/>
            <person name="Matsuura K."/>
            <person name="Barry K."/>
            <person name="Labutti K."/>
            <person name="Kuo R."/>
            <person name="Ohm R.A."/>
            <person name="Bhattacharya S.S."/>
            <person name="Shirouzu T."/>
            <person name="Yoshinaga Y."/>
            <person name="Martin F.M."/>
            <person name="Grigoriev I.V."/>
            <person name="Hibbett D.S."/>
        </authorList>
    </citation>
    <scope>NUCLEOTIDE SEQUENCE [LARGE SCALE GENOMIC DNA]</scope>
    <source>
        <strain evidence="1 2">HHB14362 ss-1</strain>
    </source>
</reference>
<evidence type="ECO:0000313" key="1">
    <source>
        <dbReference type="EMBL" id="KZT22511.1"/>
    </source>
</evidence>
<dbReference type="AlphaFoldDB" id="A0A165QJL1"/>
<dbReference type="Proteomes" id="UP000076761">
    <property type="component" value="Unassembled WGS sequence"/>
</dbReference>